<evidence type="ECO:0000256" key="8">
    <source>
        <dbReference type="PIRSR" id="PIRSR601461-1"/>
    </source>
</evidence>
<evidence type="ECO:0000256" key="2">
    <source>
        <dbReference type="ARBA" id="ARBA00022670"/>
    </source>
</evidence>
<evidence type="ECO:0000256" key="4">
    <source>
        <dbReference type="ARBA" id="ARBA00022750"/>
    </source>
</evidence>
<dbReference type="PANTHER" id="PTHR13683:SF798">
    <property type="entry name" value="ASPARTYL PROTEASE AED3-LIKE"/>
    <property type="match status" value="1"/>
</dbReference>
<dbReference type="PROSITE" id="PS51767">
    <property type="entry name" value="PEPTIDASE_A1"/>
    <property type="match status" value="1"/>
</dbReference>
<gene>
    <name evidence="11" type="ORF">ZIOFF_053198</name>
</gene>
<reference evidence="11 12" key="1">
    <citation type="submission" date="2020-08" db="EMBL/GenBank/DDBJ databases">
        <title>Plant Genome Project.</title>
        <authorList>
            <person name="Zhang R.-G."/>
        </authorList>
    </citation>
    <scope>NUCLEOTIDE SEQUENCE [LARGE SCALE GENOMIC DNA]</scope>
    <source>
        <tissue evidence="11">Rhizome</tissue>
    </source>
</reference>
<keyword evidence="7" id="KW-0325">Glycoprotein</keyword>
<dbReference type="EMBL" id="JACMSC010000015">
    <property type="protein sequence ID" value="KAG6484676.1"/>
    <property type="molecule type" value="Genomic_DNA"/>
</dbReference>
<dbReference type="InterPro" id="IPR032799">
    <property type="entry name" value="TAXi_C"/>
</dbReference>
<feature type="signal peptide" evidence="9">
    <location>
        <begin position="1"/>
        <end position="18"/>
    </location>
</feature>
<proteinExistence type="inferred from homology"/>
<protein>
    <recommendedName>
        <fullName evidence="10">Peptidase A1 domain-containing protein</fullName>
    </recommendedName>
</protein>
<keyword evidence="2" id="KW-0645">Protease</keyword>
<evidence type="ECO:0000256" key="1">
    <source>
        <dbReference type="ARBA" id="ARBA00007447"/>
    </source>
</evidence>
<evidence type="ECO:0000256" key="9">
    <source>
        <dbReference type="SAM" id="SignalP"/>
    </source>
</evidence>
<dbReference type="InterPro" id="IPR033121">
    <property type="entry name" value="PEPTIDASE_A1"/>
</dbReference>
<evidence type="ECO:0000313" key="12">
    <source>
        <dbReference type="Proteomes" id="UP000734854"/>
    </source>
</evidence>
<dbReference type="InterPro" id="IPR032861">
    <property type="entry name" value="TAXi_N"/>
</dbReference>
<dbReference type="Pfam" id="PF14543">
    <property type="entry name" value="TAXi_N"/>
    <property type="match status" value="1"/>
</dbReference>
<dbReference type="InterPro" id="IPR001461">
    <property type="entry name" value="Aspartic_peptidase_A1"/>
</dbReference>
<comment type="caution">
    <text evidence="11">The sequence shown here is derived from an EMBL/GenBank/DDBJ whole genome shotgun (WGS) entry which is preliminary data.</text>
</comment>
<evidence type="ECO:0000256" key="3">
    <source>
        <dbReference type="ARBA" id="ARBA00022729"/>
    </source>
</evidence>
<dbReference type="Pfam" id="PF14541">
    <property type="entry name" value="TAXi_C"/>
    <property type="match status" value="1"/>
</dbReference>
<dbReference type="AlphaFoldDB" id="A0A8J5FSD4"/>
<accession>A0A8J5FSD4</accession>
<dbReference type="PANTHER" id="PTHR13683">
    <property type="entry name" value="ASPARTYL PROTEASES"/>
    <property type="match status" value="1"/>
</dbReference>
<feature type="domain" description="Peptidase A1" evidence="10">
    <location>
        <begin position="101"/>
        <end position="437"/>
    </location>
</feature>
<organism evidence="11 12">
    <name type="scientific">Zingiber officinale</name>
    <name type="common">Ginger</name>
    <name type="synonym">Amomum zingiber</name>
    <dbReference type="NCBI Taxonomy" id="94328"/>
    <lineage>
        <taxon>Eukaryota</taxon>
        <taxon>Viridiplantae</taxon>
        <taxon>Streptophyta</taxon>
        <taxon>Embryophyta</taxon>
        <taxon>Tracheophyta</taxon>
        <taxon>Spermatophyta</taxon>
        <taxon>Magnoliopsida</taxon>
        <taxon>Liliopsida</taxon>
        <taxon>Zingiberales</taxon>
        <taxon>Zingiberaceae</taxon>
        <taxon>Zingiber</taxon>
    </lineage>
</organism>
<name>A0A8J5FSD4_ZINOF</name>
<evidence type="ECO:0000256" key="5">
    <source>
        <dbReference type="ARBA" id="ARBA00022801"/>
    </source>
</evidence>
<keyword evidence="3 9" id="KW-0732">Signal</keyword>
<feature type="active site" evidence="8">
    <location>
        <position position="321"/>
    </location>
</feature>
<evidence type="ECO:0000313" key="11">
    <source>
        <dbReference type="EMBL" id="KAG6484676.1"/>
    </source>
</evidence>
<dbReference type="Proteomes" id="UP000734854">
    <property type="component" value="Unassembled WGS sequence"/>
</dbReference>
<keyword evidence="12" id="KW-1185">Reference proteome</keyword>
<feature type="chain" id="PRO_5035255400" description="Peptidase A1 domain-containing protein" evidence="9">
    <location>
        <begin position="19"/>
        <end position="444"/>
    </location>
</feature>
<keyword evidence="4" id="KW-0064">Aspartyl protease</keyword>
<dbReference type="GO" id="GO:0006508">
    <property type="term" value="P:proteolysis"/>
    <property type="evidence" value="ECO:0007669"/>
    <property type="project" value="UniProtKB-KW"/>
</dbReference>
<dbReference type="OrthoDB" id="2747330at2759"/>
<dbReference type="FunFam" id="2.40.70.10:FF:000040">
    <property type="entry name" value="aspartyl protease AED3"/>
    <property type="match status" value="1"/>
</dbReference>
<dbReference type="GO" id="GO:0004190">
    <property type="term" value="F:aspartic-type endopeptidase activity"/>
    <property type="evidence" value="ECO:0007669"/>
    <property type="project" value="UniProtKB-KW"/>
</dbReference>
<evidence type="ECO:0000259" key="10">
    <source>
        <dbReference type="PROSITE" id="PS51767"/>
    </source>
</evidence>
<keyword evidence="6" id="KW-1015">Disulfide bond</keyword>
<sequence length="444" mass="46418">MACLLLLLLLSLTHVAMAAAAGAGASRCHIPKDDGSTLHVLHAFGPCSPLGQYASWEDRVADLMGRDESRLAYLSSLAVAATGSASVPVASGRQFLQIPNYVIRAAVGSPAQSLLVALDTSSDAAWVPCFGCVGCTSATPAFDPARSATYLPVRCGSPRCTQVPNPTCPAGATACSFNLTYGGSSVQAALAQDVLTLASNVVPVYTFGCMQKVTGSSLPPQGLLGLGRGPLSFLSQTRDLYGSTFSYCLPSFKSLNFTGSLKLGTTGQPRVIKTTPLLSNPRRSSLYYVNMTGIMVGRKVLDVPSAALAFDPATGAGTVVDSGTMFTRLVAPAYMVLREEFRRRMRAVGPVTSLGGFDTCYSGSAVTPPSVTFIFTGMNVTLPPENVMIHSTAGSTACLAMAAAPDNVNSVLNVFANMQQQNHRVLFDVPNSRIGFAREPCTSA</sequence>
<dbReference type="FunFam" id="2.40.70.10:FF:000022">
    <property type="entry name" value="Aspartyl protease AED3"/>
    <property type="match status" value="1"/>
</dbReference>
<keyword evidence="5" id="KW-0378">Hydrolase</keyword>
<comment type="similarity">
    <text evidence="1">Belongs to the peptidase A1 family.</text>
</comment>
<feature type="active site" evidence="8">
    <location>
        <position position="119"/>
    </location>
</feature>
<evidence type="ECO:0000256" key="7">
    <source>
        <dbReference type="ARBA" id="ARBA00023180"/>
    </source>
</evidence>
<evidence type="ECO:0000256" key="6">
    <source>
        <dbReference type="ARBA" id="ARBA00023157"/>
    </source>
</evidence>